<protein>
    <recommendedName>
        <fullName evidence="3">Cytochrome c domain-containing protein</fullName>
    </recommendedName>
</protein>
<comment type="caution">
    <text evidence="1">The sequence shown here is derived from an EMBL/GenBank/DDBJ whole genome shotgun (WGS) entry which is preliminary data.</text>
</comment>
<proteinExistence type="predicted"/>
<name>A0ABU5W1R0_9BACT</name>
<evidence type="ECO:0008006" key="3">
    <source>
        <dbReference type="Google" id="ProtNLM"/>
    </source>
</evidence>
<dbReference type="EMBL" id="JAYGJQ010000003">
    <property type="protein sequence ID" value="MEA9358469.1"/>
    <property type="molecule type" value="Genomic_DNA"/>
</dbReference>
<sequence>MKFLTFSIFILFTPKAFSYSELSRHGYVNCTTCHLSPSGGGLLTPYGRELSKAALSTWGAKQEQYFAYNAFPKISKSDQILVGAYIRGLQAYRKDDQADEARAILMQADADIAYNAPDWAVVGSIGRQEIRKGLDSDSRLFSRRHYGIYRITSNHQLRAGKFLKFYGLNDPNHQLYVRRLLNFGFDSESYNFEYSYQGEALNLFATAFKGNFKDKFSLAKEKGISLSASYFLYDKQKLGLSLYNGADNLSRRNVYGIWGIFSYHPQFFSMHEFDLQNKTIKSLNQKQDGFVTSNKVNYEPVKGIIGFLNYDLSNLNPRSVSSKKSAYGSGLQLFPRPHFEIITAWQKEEIINLKTKSDLYSLLVHFYL</sequence>
<evidence type="ECO:0000313" key="1">
    <source>
        <dbReference type="EMBL" id="MEA9358469.1"/>
    </source>
</evidence>
<dbReference type="RefSeq" id="WP_323578883.1">
    <property type="nucleotide sequence ID" value="NZ_JAYGJQ010000003.1"/>
</dbReference>
<gene>
    <name evidence="1" type="ORF">SHI21_19690</name>
</gene>
<keyword evidence="2" id="KW-1185">Reference proteome</keyword>
<accession>A0ABU5W1R0</accession>
<organism evidence="1 2">
    <name type="scientific">Bacteriovorax antarcticus</name>
    <dbReference type="NCBI Taxonomy" id="3088717"/>
    <lineage>
        <taxon>Bacteria</taxon>
        <taxon>Pseudomonadati</taxon>
        <taxon>Bdellovibrionota</taxon>
        <taxon>Bacteriovoracia</taxon>
        <taxon>Bacteriovoracales</taxon>
        <taxon>Bacteriovoracaceae</taxon>
        <taxon>Bacteriovorax</taxon>
    </lineage>
</organism>
<evidence type="ECO:0000313" key="2">
    <source>
        <dbReference type="Proteomes" id="UP001302274"/>
    </source>
</evidence>
<dbReference type="Proteomes" id="UP001302274">
    <property type="component" value="Unassembled WGS sequence"/>
</dbReference>
<reference evidence="1 2" key="1">
    <citation type="submission" date="2023-11" db="EMBL/GenBank/DDBJ databases">
        <title>A Novel Polar Bacteriovorax (B. antarcticus) Isolated from the Biocrust in Antarctica.</title>
        <authorList>
            <person name="Mun W."/>
            <person name="Choi S.Y."/>
            <person name="Mitchell R.J."/>
        </authorList>
    </citation>
    <scope>NUCLEOTIDE SEQUENCE [LARGE SCALE GENOMIC DNA]</scope>
    <source>
        <strain evidence="1 2">PP10</strain>
    </source>
</reference>